<protein>
    <recommendedName>
        <fullName evidence="2">EF-hand domain-containing protein</fullName>
    </recommendedName>
</protein>
<dbReference type="AlphaFoldDB" id="A0A7S0PZ80"/>
<organism evidence="3">
    <name type="scientific">Coccolithus braarudii</name>
    <dbReference type="NCBI Taxonomy" id="221442"/>
    <lineage>
        <taxon>Eukaryota</taxon>
        <taxon>Haptista</taxon>
        <taxon>Haptophyta</taxon>
        <taxon>Prymnesiophyceae</taxon>
        <taxon>Coccolithales</taxon>
        <taxon>Coccolithaceae</taxon>
        <taxon>Coccolithus</taxon>
    </lineage>
</organism>
<evidence type="ECO:0000259" key="2">
    <source>
        <dbReference type="PROSITE" id="PS50222"/>
    </source>
</evidence>
<feature type="chain" id="PRO_5030834400" description="EF-hand domain-containing protein" evidence="1">
    <location>
        <begin position="19"/>
        <end position="95"/>
    </location>
</feature>
<evidence type="ECO:0000313" key="3">
    <source>
        <dbReference type="EMBL" id="CAD8599906.1"/>
    </source>
</evidence>
<accession>A0A7S0PZ80</accession>
<feature type="domain" description="EF-hand" evidence="2">
    <location>
        <begin position="65"/>
        <end position="95"/>
    </location>
</feature>
<evidence type="ECO:0000256" key="1">
    <source>
        <dbReference type="SAM" id="SignalP"/>
    </source>
</evidence>
<feature type="signal peptide" evidence="1">
    <location>
        <begin position="1"/>
        <end position="18"/>
    </location>
</feature>
<dbReference type="PROSITE" id="PS50222">
    <property type="entry name" value="EF_HAND_2"/>
    <property type="match status" value="1"/>
</dbReference>
<name>A0A7S0PZ80_9EUKA</name>
<sequence length="95" mass="10252">MLTLFGPALVALAGAHWAGVPMHGSMRVLKLRNIAVHALSKSDDQTPIPARTSVYQTLSDSQITNIHDAADALFNVLDRNGDNSISEQEARILLC</sequence>
<keyword evidence="1" id="KW-0732">Signal</keyword>
<dbReference type="InterPro" id="IPR002048">
    <property type="entry name" value="EF_hand_dom"/>
</dbReference>
<dbReference type="EMBL" id="HBEY01006595">
    <property type="protein sequence ID" value="CAD8599906.1"/>
    <property type="molecule type" value="Transcribed_RNA"/>
</dbReference>
<reference evidence="3" key="1">
    <citation type="submission" date="2021-01" db="EMBL/GenBank/DDBJ databases">
        <authorList>
            <person name="Corre E."/>
            <person name="Pelletier E."/>
            <person name="Niang G."/>
            <person name="Scheremetjew M."/>
            <person name="Finn R."/>
            <person name="Kale V."/>
            <person name="Holt S."/>
            <person name="Cochrane G."/>
            <person name="Meng A."/>
            <person name="Brown T."/>
            <person name="Cohen L."/>
        </authorList>
    </citation>
    <scope>NUCLEOTIDE SEQUENCE</scope>
    <source>
        <strain evidence="3">PLY182g</strain>
    </source>
</reference>
<dbReference type="GO" id="GO:0005509">
    <property type="term" value="F:calcium ion binding"/>
    <property type="evidence" value="ECO:0007669"/>
    <property type="project" value="InterPro"/>
</dbReference>
<proteinExistence type="predicted"/>
<gene>
    <name evidence="3" type="ORF">CPEL01642_LOCUS3236</name>
</gene>